<gene>
    <name evidence="7" type="ORF">HHK36_014126</name>
</gene>
<dbReference type="EMBL" id="JABCRI010000009">
    <property type="protein sequence ID" value="KAF8400824.1"/>
    <property type="molecule type" value="Genomic_DNA"/>
</dbReference>
<dbReference type="OrthoDB" id="1730809at2759"/>
<dbReference type="Gene3D" id="1.20.1250.20">
    <property type="entry name" value="MFS general substrate transporter like domains"/>
    <property type="match status" value="1"/>
</dbReference>
<dbReference type="Pfam" id="PF00854">
    <property type="entry name" value="PTR2"/>
    <property type="match status" value="1"/>
</dbReference>
<dbReference type="PANTHER" id="PTHR11654">
    <property type="entry name" value="OLIGOPEPTIDE TRANSPORTER-RELATED"/>
    <property type="match status" value="1"/>
</dbReference>
<comment type="subcellular location">
    <subcellularLocation>
        <location evidence="1">Membrane</location>
        <topology evidence="1">Multi-pass membrane protein</topology>
    </subcellularLocation>
</comment>
<sequence length="125" mass="13905">MDSFQIPPGSFTVFTIGTLTICVATYDRAIVPLLEKYTRRPRGLSTKLRMGIGLALSCVAMAMSAIVENIRQRTAIDQELAEHPRTAMDMSAMWLVPQYCLFGLAEAFNAIGQIDFYYSQFPKSG</sequence>
<evidence type="ECO:0000256" key="1">
    <source>
        <dbReference type="ARBA" id="ARBA00004141"/>
    </source>
</evidence>
<dbReference type="OMA" id="AIMSGWA"/>
<dbReference type="InterPro" id="IPR000109">
    <property type="entry name" value="POT_fam"/>
</dbReference>
<proteinExistence type="inferred from homology"/>
<evidence type="ECO:0000256" key="2">
    <source>
        <dbReference type="ARBA" id="ARBA00005982"/>
    </source>
</evidence>
<keyword evidence="4 6" id="KW-1133">Transmembrane helix</keyword>
<name>A0A834Z3E5_TETSI</name>
<dbReference type="AlphaFoldDB" id="A0A834Z3E5"/>
<accession>A0A834Z3E5</accession>
<organism evidence="7 8">
    <name type="scientific">Tetracentron sinense</name>
    <name type="common">Spur-leaf</name>
    <dbReference type="NCBI Taxonomy" id="13715"/>
    <lineage>
        <taxon>Eukaryota</taxon>
        <taxon>Viridiplantae</taxon>
        <taxon>Streptophyta</taxon>
        <taxon>Embryophyta</taxon>
        <taxon>Tracheophyta</taxon>
        <taxon>Spermatophyta</taxon>
        <taxon>Magnoliopsida</taxon>
        <taxon>Trochodendrales</taxon>
        <taxon>Trochodendraceae</taxon>
        <taxon>Tetracentron</taxon>
    </lineage>
</organism>
<comment type="caution">
    <text evidence="7">The sequence shown here is derived from an EMBL/GenBank/DDBJ whole genome shotgun (WGS) entry which is preliminary data.</text>
</comment>
<dbReference type="GO" id="GO:0022857">
    <property type="term" value="F:transmembrane transporter activity"/>
    <property type="evidence" value="ECO:0007669"/>
    <property type="project" value="InterPro"/>
</dbReference>
<evidence type="ECO:0000256" key="4">
    <source>
        <dbReference type="ARBA" id="ARBA00022989"/>
    </source>
</evidence>
<dbReference type="Proteomes" id="UP000655225">
    <property type="component" value="Unassembled WGS sequence"/>
</dbReference>
<feature type="transmembrane region" description="Helical" evidence="6">
    <location>
        <begin position="48"/>
        <end position="67"/>
    </location>
</feature>
<evidence type="ECO:0000313" key="8">
    <source>
        <dbReference type="Proteomes" id="UP000655225"/>
    </source>
</evidence>
<dbReference type="GO" id="GO:0016020">
    <property type="term" value="C:membrane"/>
    <property type="evidence" value="ECO:0007669"/>
    <property type="project" value="UniProtKB-SubCell"/>
</dbReference>
<protein>
    <submittedName>
        <fullName evidence="7">Uncharacterized protein</fullName>
    </submittedName>
</protein>
<evidence type="ECO:0000256" key="3">
    <source>
        <dbReference type="ARBA" id="ARBA00022692"/>
    </source>
</evidence>
<evidence type="ECO:0000256" key="6">
    <source>
        <dbReference type="SAM" id="Phobius"/>
    </source>
</evidence>
<comment type="similarity">
    <text evidence="2">Belongs to the major facilitator superfamily. Proton-dependent oligopeptide transporter (POT/PTR) (TC 2.A.17) family.</text>
</comment>
<feature type="transmembrane region" description="Helical" evidence="6">
    <location>
        <begin position="6"/>
        <end position="27"/>
    </location>
</feature>
<keyword evidence="5 6" id="KW-0472">Membrane</keyword>
<reference evidence="7 8" key="1">
    <citation type="submission" date="2020-04" db="EMBL/GenBank/DDBJ databases">
        <title>Plant Genome Project.</title>
        <authorList>
            <person name="Zhang R.-G."/>
        </authorList>
    </citation>
    <scope>NUCLEOTIDE SEQUENCE [LARGE SCALE GENOMIC DNA]</scope>
    <source>
        <strain evidence="7">YNK0</strain>
        <tissue evidence="7">Leaf</tissue>
    </source>
</reference>
<keyword evidence="8" id="KW-1185">Reference proteome</keyword>
<evidence type="ECO:0000256" key="5">
    <source>
        <dbReference type="ARBA" id="ARBA00023136"/>
    </source>
</evidence>
<evidence type="ECO:0000313" key="7">
    <source>
        <dbReference type="EMBL" id="KAF8400824.1"/>
    </source>
</evidence>
<dbReference type="InterPro" id="IPR036259">
    <property type="entry name" value="MFS_trans_sf"/>
</dbReference>
<keyword evidence="3 6" id="KW-0812">Transmembrane</keyword>